<keyword evidence="1" id="KW-1133">Transmembrane helix</keyword>
<protein>
    <recommendedName>
        <fullName evidence="4">Pentapeptide repeat</fullName>
    </recommendedName>
</protein>
<dbReference type="EMBL" id="AESD01000215">
    <property type="protein sequence ID" value="EHJ13952.1"/>
    <property type="molecule type" value="Genomic_DNA"/>
</dbReference>
<dbReference type="Gene3D" id="2.160.20.80">
    <property type="entry name" value="E3 ubiquitin-protein ligase SopA"/>
    <property type="match status" value="1"/>
</dbReference>
<evidence type="ECO:0000313" key="3">
    <source>
        <dbReference type="Proteomes" id="UP000003477"/>
    </source>
</evidence>
<evidence type="ECO:0008006" key="4">
    <source>
        <dbReference type="Google" id="ProtNLM"/>
    </source>
</evidence>
<name>G5J1I4_CROWT</name>
<feature type="non-terminal residue" evidence="2">
    <location>
        <position position="173"/>
    </location>
</feature>
<accession>G5J1I4</accession>
<feature type="transmembrane region" description="Helical" evidence="1">
    <location>
        <begin position="73"/>
        <end position="96"/>
    </location>
</feature>
<reference evidence="2 3" key="1">
    <citation type="journal article" date="2011" name="Front. Microbiol.">
        <title>Two Strains of Crocosphaera watsonii with Highly Conserved Genomes are Distinguished by Strain-Specific Features.</title>
        <authorList>
            <person name="Bench S.R."/>
            <person name="Ilikchyan I.N."/>
            <person name="Tripp H.J."/>
            <person name="Zehr J.P."/>
        </authorList>
    </citation>
    <scope>NUCLEOTIDE SEQUENCE [LARGE SCALE GENOMIC DNA]</scope>
    <source>
        <strain evidence="2 3">WH 0003</strain>
    </source>
</reference>
<keyword evidence="1" id="KW-0472">Membrane</keyword>
<proteinExistence type="predicted"/>
<sequence length="173" mass="17665">MMKASAVINSYKNGNRDFSGQKLRGKNFAGQNLSGANFSNCDIRGANFKGATLIGANFTGATAGLQKPWMIGLLLVAFLFIGLSSFFSAIAGGLVVYIFDISSVENQVIGWTSLLIFLILSIVSYFRGLGRGLGAVALALPFVLAGALVLALVGVLSGGGAGVVTVAAALVGA</sequence>
<dbReference type="Pfam" id="PF00805">
    <property type="entry name" value="Pentapeptide"/>
    <property type="match status" value="1"/>
</dbReference>
<comment type="caution">
    <text evidence="2">The sequence shown here is derived from an EMBL/GenBank/DDBJ whole genome shotgun (WGS) entry which is preliminary data.</text>
</comment>
<keyword evidence="1" id="KW-0812">Transmembrane</keyword>
<dbReference type="InterPro" id="IPR001646">
    <property type="entry name" value="5peptide_repeat"/>
</dbReference>
<dbReference type="AlphaFoldDB" id="G5J1I4"/>
<evidence type="ECO:0000256" key="1">
    <source>
        <dbReference type="SAM" id="Phobius"/>
    </source>
</evidence>
<gene>
    <name evidence="2" type="ORF">CWATWH0003_1367b6</name>
</gene>
<dbReference type="SUPFAM" id="SSF141571">
    <property type="entry name" value="Pentapeptide repeat-like"/>
    <property type="match status" value="1"/>
</dbReference>
<feature type="transmembrane region" description="Helical" evidence="1">
    <location>
        <begin position="108"/>
        <end position="126"/>
    </location>
</feature>
<evidence type="ECO:0000313" key="2">
    <source>
        <dbReference type="EMBL" id="EHJ13952.1"/>
    </source>
</evidence>
<organism evidence="2 3">
    <name type="scientific">Crocosphaera watsonii WH 0003</name>
    <dbReference type="NCBI Taxonomy" id="423471"/>
    <lineage>
        <taxon>Bacteria</taxon>
        <taxon>Bacillati</taxon>
        <taxon>Cyanobacteriota</taxon>
        <taxon>Cyanophyceae</taxon>
        <taxon>Oscillatoriophycideae</taxon>
        <taxon>Chroococcales</taxon>
        <taxon>Aphanothecaceae</taxon>
        <taxon>Crocosphaera</taxon>
    </lineage>
</organism>
<feature type="transmembrane region" description="Helical" evidence="1">
    <location>
        <begin position="138"/>
        <end position="171"/>
    </location>
</feature>
<dbReference type="Proteomes" id="UP000003477">
    <property type="component" value="Unassembled WGS sequence"/>
</dbReference>